<evidence type="ECO:0000313" key="2">
    <source>
        <dbReference type="Proteomes" id="UP000740727"/>
    </source>
</evidence>
<organism evidence="1 2">
    <name type="scientific">Candidatus Fonsibacter lacus</name>
    <dbReference type="NCBI Taxonomy" id="2576439"/>
    <lineage>
        <taxon>Bacteria</taxon>
        <taxon>Pseudomonadati</taxon>
        <taxon>Pseudomonadota</taxon>
        <taxon>Alphaproteobacteria</taxon>
        <taxon>Candidatus Pelagibacterales</taxon>
        <taxon>Candidatus Pelagibacterales incertae sedis</taxon>
        <taxon>Candidatus Fonsibacter</taxon>
    </lineage>
</organism>
<dbReference type="Proteomes" id="UP000740727">
    <property type="component" value="Unassembled WGS sequence"/>
</dbReference>
<dbReference type="EMBL" id="RFXN01000001">
    <property type="protein sequence ID" value="NBR93284.1"/>
    <property type="molecule type" value="Genomic_DNA"/>
</dbReference>
<reference evidence="1" key="1">
    <citation type="submission" date="2018-10" db="EMBL/GenBank/DDBJ databases">
        <title>Iterative Subtractive Binning of Freshwater Chronoseries Metagenomes Recovers Nearly Complete Genomes from over Four Hundred Novel Species.</title>
        <authorList>
            <person name="Rodriguez-R L.M."/>
            <person name="Tsementzi D."/>
            <person name="Luo C."/>
            <person name="Konstantinidis K.T."/>
        </authorList>
    </citation>
    <scope>NUCLEOTIDE SEQUENCE</scope>
    <source>
        <strain evidence="1">WB5_2A_028</strain>
    </source>
</reference>
<evidence type="ECO:0008006" key="3">
    <source>
        <dbReference type="Google" id="ProtNLM"/>
    </source>
</evidence>
<name>A0A965GBA0_9PROT</name>
<sequence length="154" mass="17383">MLFLVWYLSFTATRLDRLHHRVETSWANLDAALRTRSALALEVARSNLLDPATSMLLLAAAHIAVIANQSERADAEEELSQLLLSLLEEDALDSEGEIFQELSQARDKLRLAIAIHVEAVTRTQAQRSRPIVRIFRLAGRAPLPVRYPFEEIQV</sequence>
<protein>
    <recommendedName>
        <fullName evidence="3">LemA family protein</fullName>
    </recommendedName>
</protein>
<comment type="caution">
    <text evidence="1">The sequence shown here is derived from an EMBL/GenBank/DDBJ whole genome shotgun (WGS) entry which is preliminary data.</text>
</comment>
<accession>A0A965GBA0</accession>
<evidence type="ECO:0000313" key="1">
    <source>
        <dbReference type="EMBL" id="NBR93284.1"/>
    </source>
</evidence>
<gene>
    <name evidence="1" type="ORF">EBT44_00205</name>
</gene>
<proteinExistence type="predicted"/>
<dbReference type="AlphaFoldDB" id="A0A965GBA0"/>